<dbReference type="RefSeq" id="WP_100920241.1">
    <property type="nucleotide sequence ID" value="NZ_CP020370.1"/>
</dbReference>
<sequence length="172" mass="19508">MRGVSKPWPPADISPDGQTPRRLADAERALLADLPAATNRAVFARSTFDGLEKSKLRAVLYREQRALCVYCERRVQERYPFPPIDLRKAILNLNHPALVAARKAAIDAERARMEREFKGKTATREAREARAEALLARNPFESFVSVRTCWIRKELGKGRCEPLTTKGHSPRQ</sequence>
<reference evidence="1 2" key="1">
    <citation type="submission" date="2017-03" db="EMBL/GenBank/DDBJ databases">
        <title>Complete genome sequence of Candidatus 'Thiodictyon syntrophicum' sp. nov. strain Cad16T, a photolithoautotroph purple sulfur bacterium isolated from an alpine meromictic lake.</title>
        <authorList>
            <person name="Luedin S.M."/>
            <person name="Pothier J.F."/>
            <person name="Danza F."/>
            <person name="Storelli N."/>
            <person name="Wittwer M."/>
            <person name="Tonolla M."/>
        </authorList>
    </citation>
    <scope>NUCLEOTIDE SEQUENCE [LARGE SCALE GENOMIC DNA]</scope>
    <source>
        <strain evidence="1 2">Cad16T</strain>
    </source>
</reference>
<dbReference type="AlphaFoldDB" id="A0A2K8UAC8"/>
<gene>
    <name evidence="1" type="ORF">THSYN_17240</name>
</gene>
<name>A0A2K8UAC8_9GAMM</name>
<accession>A0A2K8UAC8</accession>
<dbReference type="KEGG" id="tsy:THSYN_17240"/>
<dbReference type="Proteomes" id="UP000232638">
    <property type="component" value="Chromosome"/>
</dbReference>
<evidence type="ECO:0000313" key="1">
    <source>
        <dbReference type="EMBL" id="AUB82515.1"/>
    </source>
</evidence>
<protein>
    <submittedName>
        <fullName evidence="1">Uncharacterized protein</fullName>
    </submittedName>
</protein>
<organism evidence="1 2">
    <name type="scientific">Candidatus Thiodictyon syntrophicum</name>
    <dbReference type="NCBI Taxonomy" id="1166950"/>
    <lineage>
        <taxon>Bacteria</taxon>
        <taxon>Pseudomonadati</taxon>
        <taxon>Pseudomonadota</taxon>
        <taxon>Gammaproteobacteria</taxon>
        <taxon>Chromatiales</taxon>
        <taxon>Chromatiaceae</taxon>
        <taxon>Thiodictyon</taxon>
    </lineage>
</organism>
<evidence type="ECO:0000313" key="2">
    <source>
        <dbReference type="Proteomes" id="UP000232638"/>
    </source>
</evidence>
<proteinExistence type="predicted"/>
<keyword evidence="2" id="KW-1185">Reference proteome</keyword>
<dbReference type="EMBL" id="CP020370">
    <property type="protein sequence ID" value="AUB82515.1"/>
    <property type="molecule type" value="Genomic_DNA"/>
</dbReference>